<evidence type="ECO:0000313" key="3">
    <source>
        <dbReference type="Proteomes" id="UP001164743"/>
    </source>
</evidence>
<keyword evidence="3" id="KW-1185">Reference proteome</keyword>
<dbReference type="GeneID" id="77801328"/>
<evidence type="ECO:0000313" key="2">
    <source>
        <dbReference type="EMBL" id="WAQ88853.1"/>
    </source>
</evidence>
<accession>A0ABY7CU67</accession>
<feature type="region of interest" description="Disordered" evidence="1">
    <location>
        <begin position="41"/>
        <end position="67"/>
    </location>
</feature>
<protein>
    <submittedName>
        <fullName evidence="2">Uncharacterized protein</fullName>
    </submittedName>
</protein>
<evidence type="ECO:0000256" key="1">
    <source>
        <dbReference type="SAM" id="MobiDB-lite"/>
    </source>
</evidence>
<organism evidence="2 3">
    <name type="scientific">Puccinia triticina</name>
    <dbReference type="NCBI Taxonomy" id="208348"/>
    <lineage>
        <taxon>Eukaryota</taxon>
        <taxon>Fungi</taxon>
        <taxon>Dikarya</taxon>
        <taxon>Basidiomycota</taxon>
        <taxon>Pucciniomycotina</taxon>
        <taxon>Pucciniomycetes</taxon>
        <taxon>Pucciniales</taxon>
        <taxon>Pucciniaceae</taxon>
        <taxon>Puccinia</taxon>
    </lineage>
</organism>
<proteinExistence type="predicted"/>
<gene>
    <name evidence="2" type="ORF">PtA15_10A274</name>
</gene>
<dbReference type="Proteomes" id="UP001164743">
    <property type="component" value="Chromosome 10A"/>
</dbReference>
<reference evidence="2" key="1">
    <citation type="submission" date="2022-10" db="EMBL/GenBank/DDBJ databases">
        <title>Puccinia triticina Genome sequencing and assembly.</title>
        <authorList>
            <person name="Li C."/>
        </authorList>
    </citation>
    <scope>NUCLEOTIDE SEQUENCE</scope>
    <source>
        <strain evidence="2">Pt15</strain>
    </source>
</reference>
<dbReference type="EMBL" id="CP110430">
    <property type="protein sequence ID" value="WAQ88853.1"/>
    <property type="molecule type" value="Genomic_DNA"/>
</dbReference>
<feature type="region of interest" description="Disordered" evidence="1">
    <location>
        <begin position="1"/>
        <end position="25"/>
    </location>
</feature>
<name>A0ABY7CU67_9BASI</name>
<sequence>MTPAPPSETRHAAQSPPTIPDSSTLPLTAWLKTNVPMYVKPQPLPIKPTSPAATPHQLPKNPPGQYYHDRNQARLVEFLQQRAAAG</sequence>
<dbReference type="RefSeq" id="XP_053024408.1">
    <property type="nucleotide sequence ID" value="XM_053160433.1"/>
</dbReference>